<evidence type="ECO:0000256" key="1">
    <source>
        <dbReference type="SAM" id="Coils"/>
    </source>
</evidence>
<comment type="caution">
    <text evidence="2">The sequence shown here is derived from an EMBL/GenBank/DDBJ whole genome shotgun (WGS) entry which is preliminary data.</text>
</comment>
<reference evidence="2 3" key="1">
    <citation type="journal article" date="2019" name="New Phytol.">
        <title>Comparative genomics reveals unique wood-decay strategies and fruiting body development in the Schizophyllaceae.</title>
        <authorList>
            <person name="Almasi E."/>
            <person name="Sahu N."/>
            <person name="Krizsan K."/>
            <person name="Balint B."/>
            <person name="Kovacs G.M."/>
            <person name="Kiss B."/>
            <person name="Cseklye J."/>
            <person name="Drula E."/>
            <person name="Henrissat B."/>
            <person name="Nagy I."/>
            <person name="Chovatia M."/>
            <person name="Adam C."/>
            <person name="LaButti K."/>
            <person name="Lipzen A."/>
            <person name="Riley R."/>
            <person name="Grigoriev I.V."/>
            <person name="Nagy L.G."/>
        </authorList>
    </citation>
    <scope>NUCLEOTIDE SEQUENCE [LARGE SCALE GENOMIC DNA]</scope>
    <source>
        <strain evidence="2 3">NL-1724</strain>
    </source>
</reference>
<gene>
    <name evidence="2" type="ORF">BD626DRAFT_542075</name>
</gene>
<dbReference type="AlphaFoldDB" id="A0A550BT01"/>
<dbReference type="Proteomes" id="UP000320762">
    <property type="component" value="Unassembled WGS sequence"/>
</dbReference>
<name>A0A550BT01_9AGAR</name>
<evidence type="ECO:0000313" key="3">
    <source>
        <dbReference type="Proteomes" id="UP000320762"/>
    </source>
</evidence>
<proteinExistence type="predicted"/>
<feature type="coiled-coil region" evidence="1">
    <location>
        <begin position="159"/>
        <end position="196"/>
    </location>
</feature>
<organism evidence="2 3">
    <name type="scientific">Schizophyllum amplum</name>
    <dbReference type="NCBI Taxonomy" id="97359"/>
    <lineage>
        <taxon>Eukaryota</taxon>
        <taxon>Fungi</taxon>
        <taxon>Dikarya</taxon>
        <taxon>Basidiomycota</taxon>
        <taxon>Agaricomycotina</taxon>
        <taxon>Agaricomycetes</taxon>
        <taxon>Agaricomycetidae</taxon>
        <taxon>Agaricales</taxon>
        <taxon>Schizophyllaceae</taxon>
        <taxon>Schizophyllum</taxon>
    </lineage>
</organism>
<evidence type="ECO:0000313" key="2">
    <source>
        <dbReference type="EMBL" id="TRM55641.1"/>
    </source>
</evidence>
<protein>
    <submittedName>
        <fullName evidence="2">Uncharacterized protein</fullName>
    </submittedName>
</protein>
<feature type="coiled-coil region" evidence="1">
    <location>
        <begin position="55"/>
        <end position="104"/>
    </location>
</feature>
<accession>A0A550BT01</accession>
<keyword evidence="3" id="KW-1185">Reference proteome</keyword>
<sequence length="219" mass="24866">MSPSCNVDSFARPRPVPARAKVPIWRTMVKADSKRKNGTSMHASLDVSADPQSTINHLQARIDELEHERKTFKVRVVNPEVLCREDLVRDNFRLQEEVVRLKEAQSSGEGAGSMPVNCECLPDLAQKVRDYEGLISRLKEDYLELRRIVYSLEHTNMNQAEHITKLENLSRMHEEAEKARQQVQSLTSAMATQLSEWQADDEDDANDYQAADSEACIVA</sequence>
<keyword evidence="1" id="KW-0175">Coiled coil</keyword>
<dbReference type="EMBL" id="VDMD01000106">
    <property type="protein sequence ID" value="TRM55641.1"/>
    <property type="molecule type" value="Genomic_DNA"/>
</dbReference>